<reference evidence="12 13" key="1">
    <citation type="journal article" date="2023" name="BMC Biol.">
        <title>The compact genome of the sponge Oopsacas minuta (Hexactinellida) is lacking key metazoan core genes.</title>
        <authorList>
            <person name="Santini S."/>
            <person name="Schenkelaars Q."/>
            <person name="Jourda C."/>
            <person name="Duchesne M."/>
            <person name="Belahbib H."/>
            <person name="Rocher C."/>
            <person name="Selva M."/>
            <person name="Riesgo A."/>
            <person name="Vervoort M."/>
            <person name="Leys S.P."/>
            <person name="Kodjabachian L."/>
            <person name="Le Bivic A."/>
            <person name="Borchiellini C."/>
            <person name="Claverie J.M."/>
            <person name="Renard E."/>
        </authorList>
    </citation>
    <scope>NUCLEOTIDE SEQUENCE [LARGE SCALE GENOMIC DNA]</scope>
    <source>
        <strain evidence="12">SPO-2</strain>
    </source>
</reference>
<name>A0AAV7JNZ8_9METZ</name>
<evidence type="ECO:0000256" key="1">
    <source>
        <dbReference type="ARBA" id="ARBA00004613"/>
    </source>
</evidence>
<feature type="domain" description="VWFA" evidence="9">
    <location>
        <begin position="2020"/>
        <end position="2192"/>
    </location>
</feature>
<evidence type="ECO:0000259" key="9">
    <source>
        <dbReference type="PROSITE" id="PS50234"/>
    </source>
</evidence>
<evidence type="ECO:0000256" key="7">
    <source>
        <dbReference type="SAM" id="Coils"/>
    </source>
</evidence>
<keyword evidence="3" id="KW-0732">Signal</keyword>
<feature type="domain" description="VLIG-type G" evidence="11">
    <location>
        <begin position="857"/>
        <end position="1109"/>
    </location>
</feature>
<protein>
    <submittedName>
        <fullName evidence="12">P-loop containing nucleoside triphosphate hydrolase</fullName>
    </submittedName>
</protein>
<dbReference type="SUPFAM" id="SSF52540">
    <property type="entry name" value="P-loop containing nucleoside triphosphate hydrolases"/>
    <property type="match status" value="1"/>
</dbReference>
<evidence type="ECO:0000259" key="11">
    <source>
        <dbReference type="PROSITE" id="PS51717"/>
    </source>
</evidence>
<keyword evidence="2" id="KW-0964">Secreted</keyword>
<dbReference type="GO" id="GO:0016787">
    <property type="term" value="F:hydrolase activity"/>
    <property type="evidence" value="ECO:0007669"/>
    <property type="project" value="UniProtKB-KW"/>
</dbReference>
<dbReference type="Pfam" id="PF25106">
    <property type="entry name" value="VWA_4"/>
    <property type="match status" value="1"/>
</dbReference>
<proteinExistence type="inferred from homology"/>
<dbReference type="Gene3D" id="3.40.50.300">
    <property type="entry name" value="P-loop containing nucleotide triphosphate hydrolases"/>
    <property type="match status" value="1"/>
</dbReference>
<comment type="caution">
    <text evidence="12">The sequence shown here is derived from an EMBL/GenBank/DDBJ whole genome shotgun (WGS) entry which is preliminary data.</text>
</comment>
<dbReference type="PROSITE" id="PS51715">
    <property type="entry name" value="G_GB1_RHD3"/>
    <property type="match status" value="1"/>
</dbReference>
<dbReference type="Gene3D" id="3.40.50.410">
    <property type="entry name" value="von Willebrand factor, type A domain"/>
    <property type="match status" value="1"/>
</dbReference>
<evidence type="ECO:0000256" key="6">
    <source>
        <dbReference type="PROSITE-ProRule" id="PRU01052"/>
    </source>
</evidence>
<evidence type="ECO:0000256" key="5">
    <source>
        <dbReference type="ARBA" id="ARBA00023134"/>
    </source>
</evidence>
<dbReference type="PROSITE" id="PS51717">
    <property type="entry name" value="G_VLIG"/>
    <property type="match status" value="1"/>
</dbReference>
<dbReference type="SUPFAM" id="SSF53300">
    <property type="entry name" value="vWA-like"/>
    <property type="match status" value="1"/>
</dbReference>
<dbReference type="PANTHER" id="PTHR22796">
    <property type="entry name" value="URG4-RELATED"/>
    <property type="match status" value="1"/>
</dbReference>
<feature type="region of interest" description="Disordered" evidence="8">
    <location>
        <begin position="1"/>
        <end position="23"/>
    </location>
</feature>
<evidence type="ECO:0000259" key="10">
    <source>
        <dbReference type="PROSITE" id="PS51715"/>
    </source>
</evidence>
<organism evidence="12 13">
    <name type="scientific">Oopsacas minuta</name>
    <dbReference type="NCBI Taxonomy" id="111878"/>
    <lineage>
        <taxon>Eukaryota</taxon>
        <taxon>Metazoa</taxon>
        <taxon>Porifera</taxon>
        <taxon>Hexactinellida</taxon>
        <taxon>Hexasterophora</taxon>
        <taxon>Lyssacinosida</taxon>
        <taxon>Leucopsacidae</taxon>
        <taxon>Oopsacas</taxon>
    </lineage>
</organism>
<accession>A0AAV7JNZ8</accession>
<feature type="coiled-coil region" evidence="7">
    <location>
        <begin position="262"/>
        <end position="289"/>
    </location>
</feature>
<dbReference type="InterPro" id="IPR002035">
    <property type="entry name" value="VWF_A"/>
</dbReference>
<dbReference type="InterPro" id="IPR036465">
    <property type="entry name" value="vWFA_dom_sf"/>
</dbReference>
<dbReference type="InterPro" id="IPR027417">
    <property type="entry name" value="P-loop_NTPase"/>
</dbReference>
<feature type="domain" description="GB1/RHD3-type G" evidence="10">
    <location>
        <begin position="857"/>
        <end position="967"/>
    </location>
</feature>
<dbReference type="GO" id="GO:0005525">
    <property type="term" value="F:GTP binding"/>
    <property type="evidence" value="ECO:0007669"/>
    <property type="project" value="UniProtKB-KW"/>
</dbReference>
<keyword evidence="4" id="KW-0547">Nucleotide-binding</keyword>
<dbReference type="Proteomes" id="UP001165289">
    <property type="component" value="Unassembled WGS sequence"/>
</dbReference>
<dbReference type="EMBL" id="JAKMXF010000310">
    <property type="protein sequence ID" value="KAI6650610.1"/>
    <property type="molecule type" value="Genomic_DNA"/>
</dbReference>
<gene>
    <name evidence="12" type="ORF">LOD99_7660</name>
</gene>
<dbReference type="InterPro" id="IPR030383">
    <property type="entry name" value="G_VLIG_dom"/>
</dbReference>
<keyword evidence="7" id="KW-0175">Coiled coil</keyword>
<comment type="similarity">
    <text evidence="6">Belongs to the TRAFAC class dynamin-like GTPase superfamily. GB1/RHD3 GTPase family.</text>
</comment>
<dbReference type="InterPro" id="IPR056861">
    <property type="entry name" value="HMCN1-like_VWA"/>
</dbReference>
<dbReference type="PROSITE" id="PS50234">
    <property type="entry name" value="VWFA"/>
    <property type="match status" value="1"/>
</dbReference>
<dbReference type="PANTHER" id="PTHR22796:SF1">
    <property type="entry name" value="VWFA DOMAIN-CONTAINING PROTEIN"/>
    <property type="match status" value="1"/>
</dbReference>
<evidence type="ECO:0000256" key="2">
    <source>
        <dbReference type="ARBA" id="ARBA00022525"/>
    </source>
</evidence>
<dbReference type="Pfam" id="PF25683">
    <property type="entry name" value="URGCP_GTPase"/>
    <property type="match status" value="1"/>
</dbReference>
<evidence type="ECO:0000256" key="8">
    <source>
        <dbReference type="SAM" id="MobiDB-lite"/>
    </source>
</evidence>
<evidence type="ECO:0000313" key="13">
    <source>
        <dbReference type="Proteomes" id="UP001165289"/>
    </source>
</evidence>
<dbReference type="InterPro" id="IPR030386">
    <property type="entry name" value="G_GB1_RHD3_dom"/>
</dbReference>
<keyword evidence="13" id="KW-1185">Reference proteome</keyword>
<dbReference type="CDD" id="cd00198">
    <property type="entry name" value="vWFA"/>
    <property type="match status" value="1"/>
</dbReference>
<keyword evidence="12" id="KW-0378">Hydrolase</keyword>
<evidence type="ECO:0000313" key="12">
    <source>
        <dbReference type="EMBL" id="KAI6650610.1"/>
    </source>
</evidence>
<comment type="subcellular location">
    <subcellularLocation>
        <location evidence="1">Secreted</location>
    </subcellularLocation>
</comment>
<evidence type="ECO:0000256" key="4">
    <source>
        <dbReference type="ARBA" id="ARBA00022741"/>
    </source>
</evidence>
<keyword evidence="5" id="KW-0342">GTP-binding</keyword>
<sequence>MKKNLNPKRGKEQEQLLTQSPDSVESPLRVKLTKLGLNTDQVDFMIERGEEFFSEPKVLGLSLKIQIETAIEALEILKSFTQADTGRDRTLTKEEKNRIEKCLKDHPGQFDTAKQIALYCNIKEVHLIGDYLDNKPISKRQESEIDQLFISGFNINYISNNLEISNHKIKSYIEVTYLNFSSEEGIIARKIIEDRIGPIEEKNFRQRVIKRDLKLQDQLCYILPKTNNRDYSKLNQYFNKFSESRDFCNINKELTMLEISKIKESNSNIEQLSTELHRVESLINEYLQDYAPKQVEKDHYVDLQKKQIGQLVAMFGTDMKKFDSYRMIISDSIDGMTKTAQEVGNNPSEVLNKLLPLIFYYLKCSLSFEDITPIIHKASNVTLNTHELFHIIFQTSDPVLRGFCIEHYSFSNPVPLYYPALLSYSSPQDKINFKFCSELWYSMQQFNGIISFGLGRAGWNPIGKSHLLDFIFETDFVKGSERNSPFHPNSIDIQMTKNLFGELDEGEATKWAYIDCHGNSDIRVIQSLCKNLEIALIHISNFDYISDTTQLREEIALFKPYMEHIYVFVRDSDVTNVVTQKLDEKMKYILIPKLTNSELNIKTSLKEIGYEILHLKCKNANLIGIEFMESVMKRLSCPDLKEIQSDKKLINSITNFVKVNTKPNGEIDLSFLKYYPQFVDYMSCYYKESIETRREIICTLEEQREKLSQQLGNAKMGEIVLRFNDILEKSHSGLILWKLSQELSALTNKAIFQKHEIMQTKTTGNCNDRYTLEILWREALLSSKYGEKTKCKEREKYKKRFATNFSNYVENGEAFELIDGDNLRFFNQDINALLSILYKNQFDELSRINEGKTMKMKQAPIVLSIFGPQSSGKSTLLNYCFGCKFLTSAGRCTRGIYGSLCKLTKPFNLTNQFLILDTEGLDAVKKGGLKETSLIHFDRTMVLFCLAVSQVVIINVKGELGDEMQNLLHICAYSLHKLRVSKVSVPKIFFVLNQQAVLDTSKHVESINILLDKLKQESDFMDLEGVKISDLIEVTRKNLFVLPAAFNSIQLNTPSANLFNSELIKLSPTPIFASKCAQLRTAVINELTDMPQGDRAPFETMSDWMEMSGVIWDTIINYQDIVRYSNFDELICNRILTGIIEEVMQKHIYCKKKDFSSALDNLVDKIKNTDLLEDYTTMSTKYIEKFNDVFQTDQEKCLTLFDKECNTEILLRNMTYIYDEMRSNLKRLLYIEKKEYEDRLKFHIKAVLVEIKVSKNMENFQNEINKNLDKYLDFSIEHQKEAFEGLWMQCFQDDGKKDEEKEHIEDFENLYMIFKLASNALENKKNIFDEFEELKFDMNLIIESLRGRIKRGFEYVPDTFAETSDFIFPWRENNVPIKQMTFYKGENHYQYLSKESLFIVDKRADKSGYIEPVKPTISKWIPDHCHPLVKCCSGYFNHADIVWGKKEKRIQIRLLASILKDPCNPEKSTWLKLIENILFEVEKLLEKDPTVSQASVKQIIDYLCSIFKWVNYEIMHIQAKLTNTAERTITTLVFAFVFKCLRETKNKRRLKPSEQTENKKSKMLAYFLQKVENRIMVRGNLNRPKRRENDKKISNQYASDFLEGLKRGIATDKQYLVEKKFRERIKEVSYQNISLIINDLIQQELNKSPGKEVFDKNNIIIQSICNRQDLIKDTFQAQWAEFVEKLYVECVRIMKEEFSVQNEKIQIILSTLQQNLLDTLSMVEKEEIPLPLTNFDSDLLFEVVPNQFMQKLKADNTKHKESLQNATLLYFKMYLDPKVSSNDMKKHFKGTFKVEGIKVKCSKSNLIFEKPTLKLDQYSYKRLLNTKIFNSENIFNIYEYVKEFLSVLKCYEYEITRSEFEETVKHIKDEYETLVINCPSQCPSCGKLCERELHSHNGKCLIKTGHQISSMGGKVWENDKDRTAVLSICDDYIDDTKVKLPGYEMTWGKFKEKTGNEWDWTLPKDKDYEKLLEENRNNMIKIWNKFGRGILDYHASKGTDIAYTPYTSFGEIRHKKVGYDICFVIDGTGSMTTDIDKARVSVGQLISHYEKRGNPARFAIVIYRDHCDAKDIIQVFPNDRNFTKHHHTITDFLNRVKVFGGGDGPEAVLDGLATAINSYTWERKLDVRNIVIHIYDAPPHGGLPNFKMHTSASSKENCCCCNHGTLCKFDWNIDVWDKMHNADIQYYGISTGTTFPEFEETMKGNLGKLCGQFQKVGKEMVNEAIVKIFIDYNI</sequence>
<evidence type="ECO:0000256" key="3">
    <source>
        <dbReference type="ARBA" id="ARBA00022729"/>
    </source>
</evidence>